<sequence length="151" mass="16466">MSTNSSTQSQSDSTGSQPNIEQPTESVDEQTANSDDEGTSQDSDSVTGTEAFDITAQTQMQFGESGELEPKNDAVEVTLDEFDVDIDQREKETQIDRPEATGLMADDRPELDTRDGGEQANLFADAEEEQQTLTGESAQNQCLFDAVDEEE</sequence>
<protein>
    <submittedName>
        <fullName evidence="2">Uncharacterized protein</fullName>
    </submittedName>
</protein>
<feature type="compositionally biased region" description="Low complexity" evidence="1">
    <location>
        <begin position="1"/>
        <end position="17"/>
    </location>
</feature>
<accession>A0A7D5PEK2</accession>
<feature type="compositionally biased region" description="Polar residues" evidence="1">
    <location>
        <begin position="131"/>
        <end position="142"/>
    </location>
</feature>
<evidence type="ECO:0000313" key="2">
    <source>
        <dbReference type="EMBL" id="QLH82160.1"/>
    </source>
</evidence>
<organism evidence="2 3">
    <name type="scientific">Halosimplex pelagicum</name>
    <dbReference type="NCBI Taxonomy" id="869886"/>
    <lineage>
        <taxon>Archaea</taxon>
        <taxon>Methanobacteriati</taxon>
        <taxon>Methanobacteriota</taxon>
        <taxon>Stenosarchaea group</taxon>
        <taxon>Halobacteria</taxon>
        <taxon>Halobacteriales</taxon>
        <taxon>Haloarculaceae</taxon>
        <taxon>Halosimplex</taxon>
    </lineage>
</organism>
<evidence type="ECO:0000313" key="3">
    <source>
        <dbReference type="Proteomes" id="UP000509346"/>
    </source>
</evidence>
<dbReference type="GeneID" id="56083189"/>
<dbReference type="RefSeq" id="WP_179922628.1">
    <property type="nucleotide sequence ID" value="NZ_CP058909.1"/>
</dbReference>
<gene>
    <name evidence="2" type="ORF">HZS54_11330</name>
</gene>
<feature type="region of interest" description="Disordered" evidence="1">
    <location>
        <begin position="127"/>
        <end position="151"/>
    </location>
</feature>
<feature type="compositionally biased region" description="Polar residues" evidence="1">
    <location>
        <begin position="18"/>
        <end position="33"/>
    </location>
</feature>
<dbReference type="KEGG" id="hpel:HZS54_11330"/>
<evidence type="ECO:0000256" key="1">
    <source>
        <dbReference type="SAM" id="MobiDB-lite"/>
    </source>
</evidence>
<dbReference type="Proteomes" id="UP000509346">
    <property type="component" value="Chromosome"/>
</dbReference>
<reference evidence="2 3" key="1">
    <citation type="submission" date="2020-07" db="EMBL/GenBank/DDBJ databases">
        <title>Halosimplex litoreum sp. nov. and Halosimplex rubrum sp. nov., isolated from different salt environments.</title>
        <authorList>
            <person name="Cui H."/>
        </authorList>
    </citation>
    <scope>NUCLEOTIDE SEQUENCE [LARGE SCALE GENOMIC DNA]</scope>
    <source>
        <strain evidence="2 3">R2</strain>
    </source>
</reference>
<dbReference type="EMBL" id="CP058909">
    <property type="protein sequence ID" value="QLH82160.1"/>
    <property type="molecule type" value="Genomic_DNA"/>
</dbReference>
<dbReference type="AlphaFoldDB" id="A0A7D5PEK2"/>
<proteinExistence type="predicted"/>
<feature type="region of interest" description="Disordered" evidence="1">
    <location>
        <begin position="1"/>
        <end position="57"/>
    </location>
</feature>
<keyword evidence="3" id="KW-1185">Reference proteome</keyword>
<name>A0A7D5PEK2_9EURY</name>
<dbReference type="OrthoDB" id="338013at2157"/>